<feature type="compositionally biased region" description="Polar residues" evidence="2">
    <location>
        <begin position="240"/>
        <end position="250"/>
    </location>
</feature>
<dbReference type="OrthoDB" id="205555at2759"/>
<keyword evidence="1" id="KW-0175">Coiled coil</keyword>
<dbReference type="Proteomes" id="UP001165065">
    <property type="component" value="Unassembled WGS sequence"/>
</dbReference>
<name>A0A9W7GJN0_9STRA</name>
<feature type="region of interest" description="Disordered" evidence="2">
    <location>
        <begin position="1103"/>
        <end position="1122"/>
    </location>
</feature>
<feature type="compositionally biased region" description="Polar residues" evidence="2">
    <location>
        <begin position="1"/>
        <end position="11"/>
    </location>
</feature>
<feature type="region of interest" description="Disordered" evidence="2">
    <location>
        <begin position="231"/>
        <end position="260"/>
    </location>
</feature>
<dbReference type="EMBL" id="BRYA01000321">
    <property type="protein sequence ID" value="GMI46964.1"/>
    <property type="molecule type" value="Genomic_DNA"/>
</dbReference>
<dbReference type="AlphaFoldDB" id="A0A9W7GJN0"/>
<reference evidence="4" key="1">
    <citation type="journal article" date="2023" name="Commun. Biol.">
        <title>Genome analysis of Parmales, the sister group of diatoms, reveals the evolutionary specialization of diatoms from phago-mixotrophs to photoautotrophs.</title>
        <authorList>
            <person name="Ban H."/>
            <person name="Sato S."/>
            <person name="Yoshikawa S."/>
            <person name="Yamada K."/>
            <person name="Nakamura Y."/>
            <person name="Ichinomiya M."/>
            <person name="Sato N."/>
            <person name="Blanc-Mathieu R."/>
            <person name="Endo H."/>
            <person name="Kuwata A."/>
            <person name="Ogata H."/>
        </authorList>
    </citation>
    <scope>NUCLEOTIDE SEQUENCE [LARGE SCALE GENOMIC DNA]</scope>
</reference>
<keyword evidence="4" id="KW-1185">Reference proteome</keyword>
<organism evidence="3 4">
    <name type="scientific">Triparma columacea</name>
    <dbReference type="NCBI Taxonomy" id="722753"/>
    <lineage>
        <taxon>Eukaryota</taxon>
        <taxon>Sar</taxon>
        <taxon>Stramenopiles</taxon>
        <taxon>Ochrophyta</taxon>
        <taxon>Bolidophyceae</taxon>
        <taxon>Parmales</taxon>
        <taxon>Triparmaceae</taxon>
        <taxon>Triparma</taxon>
    </lineage>
</organism>
<evidence type="ECO:0000313" key="4">
    <source>
        <dbReference type="Proteomes" id="UP001165065"/>
    </source>
</evidence>
<protein>
    <submittedName>
        <fullName evidence="3">Uncharacterized protein</fullName>
    </submittedName>
</protein>
<feature type="region of interest" description="Disordered" evidence="2">
    <location>
        <begin position="1"/>
        <end position="24"/>
    </location>
</feature>
<comment type="caution">
    <text evidence="3">The sequence shown here is derived from an EMBL/GenBank/DDBJ whole genome shotgun (WGS) entry which is preliminary data.</text>
</comment>
<evidence type="ECO:0000256" key="2">
    <source>
        <dbReference type="SAM" id="MobiDB-lite"/>
    </source>
</evidence>
<proteinExistence type="predicted"/>
<sequence>MPPLRSTSLRSMKSDKIDSENPAISYPNLTESFKSRVSASTIPSSIPSTSNATFRSNAKILHSSGPGSRHDRYSAASDMLSMIDQSGGRRLLSRLKQAKDLYTEQLSATTMSDQIFDERGRLVQEKERHWRDGGGSNAMNGVSLMGKKGLLEQIKSTQKHHYVPEESSNSSPTKSEMLKSAGVQEFREKIRASMAASKGKEEGEERTRTHSVTNMFNNKGVDLVHSYIQASHKGHGRFHPSSQDMENSSPTEEEESRDHSGSAIFAAAVSMSSSNGKKSNFARRYDIDKAVKAGMGKVSSPSLMKQRSKTSQMIGEMRGFLEKKEEEEAKKAKAEARKNRWKLGGGILVSKAKKMEPNAQTTNVSTIKEEPEAAAHVPKKPLTPRGKLRERRVARRGKQRTTINARNAVEKKEKTVKKEEGKRLTMALKMGEGGKGEEEEEEEGTMAEIVANLMKRRATEGVEKKERVGEDLLESSTIDSKASEVPRRLLGKGEVGGLIGWGAKFGPDLSGRAATLPEGQYIPVVTTAVWLRGDEVEGGGKEGEERGGRWKVMTMPVDGETYELQVKEFKASQAEEVARMVAEVNGGGEGEGAVKGQEGVIKKSLFKVPLALIKIQQEGKVKIKPVFVLEGLTKEISKIGKGMVALGEEGASVSVQKFVRSPGPAPWYAVTTWERVEKKSVVKVGIMTSGFPYISNLVAHLDPTGIPKEHVKWWEPGSEDGGEVLENEVKMVVRGMSRGWGRGLLLKKVGMDWVKDASTGDWLMVNLRMVNGELTKHTGDSEGIPRWVFEDAGGRAEGKGVKRECCGDFCGREDGGKNVVWATGRQTVTGRSIVKARREMGRVVDARELGESNMNRTFGVCGTCRDKYGELDRERARRARELLEEEERLEEEGRRKGGIRAKGWKSRLQMEYERGLEEEKKKVAIMMDARHRKEVEIETRGKLRKRKEKRDERRARRIAEREEGLRALGIEIGEAGEEGEEGEAGEEGEEGEEERSFNSYSSSEDGGVGANEVPEEGESGEAGGVATPFASHLARSAEKQALAYQNRMNARARVDGVRAKFSIIKAAVGAGKENEGKVGADKVKKGKGGEMFRAVLNMLKSKGASEASEEGDFEGVLSPSHA</sequence>
<feature type="compositionally biased region" description="Acidic residues" evidence="2">
    <location>
        <begin position="974"/>
        <end position="993"/>
    </location>
</feature>
<gene>
    <name evidence="3" type="ORF">TrCOL_g1171</name>
</gene>
<feature type="region of interest" description="Disordered" evidence="2">
    <location>
        <begin position="973"/>
        <end position="1025"/>
    </location>
</feature>
<feature type="coiled-coil region" evidence="1">
    <location>
        <begin position="317"/>
        <end position="344"/>
    </location>
</feature>
<accession>A0A9W7GJN0</accession>
<evidence type="ECO:0000313" key="3">
    <source>
        <dbReference type="EMBL" id="GMI46964.1"/>
    </source>
</evidence>
<evidence type="ECO:0000256" key="1">
    <source>
        <dbReference type="SAM" id="Coils"/>
    </source>
</evidence>